<dbReference type="InterPro" id="IPR034683">
    <property type="entry name" value="IspD/TarI"/>
</dbReference>
<keyword evidence="5" id="KW-1185">Reference proteome</keyword>
<sequence>MEKFSMILLSGGMGTRMKLNIPKQFLQIGGKPMIVHLLERVESLEEIEEIIIPSPLDYMEKTEEIILHHRFAKPIRVIEGGLSRQESVYRGLKVVSSDGVIIHEAVRPFVLTHEIRKLVQCEEPNVTYGFDLPFTVLEGTDRIEKNLERDRLINIQLPQKFDTRKLLLAHEWAAADGIHFTEDTSLYFHYHQEPIKVLRGTEYNIKITRPIDHKLGEIIYRDYVLGGE</sequence>
<organism evidence="4 5">
    <name type="scientific">Melghirimyces profundicolus</name>
    <dbReference type="NCBI Taxonomy" id="1242148"/>
    <lineage>
        <taxon>Bacteria</taxon>
        <taxon>Bacillati</taxon>
        <taxon>Bacillota</taxon>
        <taxon>Bacilli</taxon>
        <taxon>Bacillales</taxon>
        <taxon>Thermoactinomycetaceae</taxon>
        <taxon>Melghirimyces</taxon>
    </lineage>
</organism>
<protein>
    <submittedName>
        <fullName evidence="4">2-C-methyl-D-erythritol 4-phosphate cytidylyltransferase</fullName>
    </submittedName>
</protein>
<dbReference type="RefSeq" id="WP_108026358.1">
    <property type="nucleotide sequence ID" value="NZ_QBKR01000038.1"/>
</dbReference>
<evidence type="ECO:0000313" key="5">
    <source>
        <dbReference type="Proteomes" id="UP000244240"/>
    </source>
</evidence>
<evidence type="ECO:0000256" key="2">
    <source>
        <dbReference type="ARBA" id="ARBA00022695"/>
    </source>
</evidence>
<dbReference type="AlphaFoldDB" id="A0A2T6B238"/>
<dbReference type="InterPro" id="IPR029044">
    <property type="entry name" value="Nucleotide-diphossugar_trans"/>
</dbReference>
<dbReference type="OrthoDB" id="9806837at2"/>
<dbReference type="GO" id="GO:0008299">
    <property type="term" value="P:isoprenoid biosynthetic process"/>
    <property type="evidence" value="ECO:0007669"/>
    <property type="project" value="UniProtKB-KW"/>
</dbReference>
<dbReference type="PANTHER" id="PTHR32125:SF4">
    <property type="entry name" value="2-C-METHYL-D-ERYTHRITOL 4-PHOSPHATE CYTIDYLYLTRANSFERASE, CHLOROPLASTIC"/>
    <property type="match status" value="1"/>
</dbReference>
<dbReference type="Proteomes" id="UP000244240">
    <property type="component" value="Unassembled WGS sequence"/>
</dbReference>
<keyword evidence="2 4" id="KW-0548">Nucleotidyltransferase</keyword>
<keyword evidence="1 4" id="KW-0808">Transferase</keyword>
<dbReference type="EMBL" id="QBKR01000038">
    <property type="protein sequence ID" value="PTX50138.1"/>
    <property type="molecule type" value="Genomic_DNA"/>
</dbReference>
<proteinExistence type="predicted"/>
<dbReference type="SUPFAM" id="SSF53448">
    <property type="entry name" value="Nucleotide-diphospho-sugar transferases"/>
    <property type="match status" value="1"/>
</dbReference>
<dbReference type="Pfam" id="PF01128">
    <property type="entry name" value="IspD"/>
    <property type="match status" value="1"/>
</dbReference>
<dbReference type="InterPro" id="IPR050088">
    <property type="entry name" value="IspD/TarI_cytidylyltransf_bact"/>
</dbReference>
<evidence type="ECO:0000256" key="3">
    <source>
        <dbReference type="ARBA" id="ARBA00023229"/>
    </source>
</evidence>
<name>A0A2T6B238_9BACL</name>
<comment type="caution">
    <text evidence="4">The sequence shown here is derived from an EMBL/GenBank/DDBJ whole genome shotgun (WGS) entry which is preliminary data.</text>
</comment>
<evidence type="ECO:0000313" key="4">
    <source>
        <dbReference type="EMBL" id="PTX50138.1"/>
    </source>
</evidence>
<accession>A0A2T6B238</accession>
<keyword evidence="3" id="KW-0414">Isoprene biosynthesis</keyword>
<reference evidence="4 5" key="1">
    <citation type="submission" date="2018-04" db="EMBL/GenBank/DDBJ databases">
        <title>Genomic Encyclopedia of Archaeal and Bacterial Type Strains, Phase II (KMG-II): from individual species to whole genera.</title>
        <authorList>
            <person name="Goeker M."/>
        </authorList>
    </citation>
    <scope>NUCLEOTIDE SEQUENCE [LARGE SCALE GENOMIC DNA]</scope>
    <source>
        <strain evidence="4 5">DSM 45787</strain>
    </source>
</reference>
<evidence type="ECO:0000256" key="1">
    <source>
        <dbReference type="ARBA" id="ARBA00022679"/>
    </source>
</evidence>
<dbReference type="PANTHER" id="PTHR32125">
    <property type="entry name" value="2-C-METHYL-D-ERYTHRITOL 4-PHOSPHATE CYTIDYLYLTRANSFERASE, CHLOROPLASTIC"/>
    <property type="match status" value="1"/>
</dbReference>
<gene>
    <name evidence="4" type="ORF">C8P63_13821</name>
</gene>
<dbReference type="Gene3D" id="3.90.550.10">
    <property type="entry name" value="Spore Coat Polysaccharide Biosynthesis Protein SpsA, Chain A"/>
    <property type="match status" value="1"/>
</dbReference>
<dbReference type="GO" id="GO:0050518">
    <property type="term" value="F:2-C-methyl-D-erythritol 4-phosphate cytidylyltransferase activity"/>
    <property type="evidence" value="ECO:0007669"/>
    <property type="project" value="TreeGrafter"/>
</dbReference>